<dbReference type="GO" id="GO:0004813">
    <property type="term" value="F:alanine-tRNA ligase activity"/>
    <property type="evidence" value="ECO:0007669"/>
    <property type="project" value="UniProtKB-EC"/>
</dbReference>
<dbReference type="PANTHER" id="PTHR11777">
    <property type="entry name" value="ALANYL-TRNA SYNTHETASE"/>
    <property type="match status" value="1"/>
</dbReference>
<dbReference type="InterPro" id="IPR002318">
    <property type="entry name" value="Ala-tRNA-lgiase_IIc"/>
</dbReference>
<dbReference type="SMART" id="SM00863">
    <property type="entry name" value="tRNA_SAD"/>
    <property type="match status" value="1"/>
</dbReference>
<dbReference type="GO" id="GO:0000049">
    <property type="term" value="F:tRNA binding"/>
    <property type="evidence" value="ECO:0007669"/>
    <property type="project" value="UniProtKB-KW"/>
</dbReference>
<dbReference type="InterPro" id="IPR050058">
    <property type="entry name" value="Ala-tRNA_ligase"/>
</dbReference>
<dbReference type="InterPro" id="IPR018165">
    <property type="entry name" value="Ala-tRNA-synth_IIc_core"/>
</dbReference>
<evidence type="ECO:0000256" key="2">
    <source>
        <dbReference type="ARBA" id="ARBA00013168"/>
    </source>
</evidence>
<accession>A0A7R8Z2M0</accession>
<evidence type="ECO:0000256" key="6">
    <source>
        <dbReference type="ARBA" id="ARBA00022741"/>
    </source>
</evidence>
<dbReference type="PRINTS" id="PR00980">
    <property type="entry name" value="TRNASYNTHALA"/>
</dbReference>
<keyword evidence="5" id="KW-0436">Ligase</keyword>
<evidence type="ECO:0000256" key="7">
    <source>
        <dbReference type="ARBA" id="ARBA00022840"/>
    </source>
</evidence>
<dbReference type="InterPro" id="IPR018163">
    <property type="entry name" value="Thr/Ala-tRNA-synth_IIc_edit"/>
</dbReference>
<dbReference type="FunFam" id="3.30.980.10:FF:000004">
    <property type="entry name" value="Alanine--tRNA ligase, cytoplasmic"/>
    <property type="match status" value="1"/>
</dbReference>
<reference evidence="12" key="1">
    <citation type="submission" date="2020-11" db="EMBL/GenBank/DDBJ databases">
        <authorList>
            <person name="Tran Van P."/>
        </authorList>
    </citation>
    <scope>NUCLEOTIDE SEQUENCE</scope>
</reference>
<dbReference type="Gene3D" id="3.30.930.10">
    <property type="entry name" value="Bira Bifunctional Protein, Domain 2"/>
    <property type="match status" value="1"/>
</dbReference>
<dbReference type="GO" id="GO:0005739">
    <property type="term" value="C:mitochondrion"/>
    <property type="evidence" value="ECO:0007669"/>
    <property type="project" value="TreeGrafter"/>
</dbReference>
<evidence type="ECO:0000313" key="12">
    <source>
        <dbReference type="EMBL" id="CAD7193546.1"/>
    </source>
</evidence>
<dbReference type="GO" id="GO:0002161">
    <property type="term" value="F:aminoacyl-tRNA deacylase activity"/>
    <property type="evidence" value="ECO:0007669"/>
    <property type="project" value="TreeGrafter"/>
</dbReference>
<evidence type="ECO:0000256" key="1">
    <source>
        <dbReference type="ARBA" id="ARBA00008429"/>
    </source>
</evidence>
<keyword evidence="6" id="KW-0547">Nucleotide-binding</keyword>
<evidence type="ECO:0000256" key="5">
    <source>
        <dbReference type="ARBA" id="ARBA00022598"/>
    </source>
</evidence>
<keyword evidence="10" id="KW-0030">Aminoacyl-tRNA synthetase</keyword>
<dbReference type="SUPFAM" id="SSF101353">
    <property type="entry name" value="Putative anticodon-binding domain of alanyl-tRNA synthetase (AlaRS)"/>
    <property type="match status" value="1"/>
</dbReference>
<keyword evidence="7" id="KW-0067">ATP-binding</keyword>
<dbReference type="EMBL" id="OA564269">
    <property type="protein sequence ID" value="CAD7193546.1"/>
    <property type="molecule type" value="Genomic_DNA"/>
</dbReference>
<keyword evidence="4" id="KW-0820">tRNA-binding</keyword>
<dbReference type="InterPro" id="IPR009000">
    <property type="entry name" value="Transl_B-barrel_sf"/>
</dbReference>
<evidence type="ECO:0000256" key="10">
    <source>
        <dbReference type="ARBA" id="ARBA00023146"/>
    </source>
</evidence>
<dbReference type="SUPFAM" id="SSF55681">
    <property type="entry name" value="Class II aaRS and biotin synthetases"/>
    <property type="match status" value="1"/>
</dbReference>
<sequence length="937" mass="105774">MLGSWSFGDYWKKNACEMSWNLLTGPFGLKPTSLYITYFGGDKNLGLEPDVETREIWREIGVQDSHIIPFGIRDNFWEMASTGPCGTSTEIHYDLFPDRSNAGDRVNKGFPDLIELWNIVFIEFHRMDTDQLIKLPIRHVDTGMGFERLVAVLQGKLSNYDTDLFQPIISAITKKTGVPPYGGRFTEASSSIGAELDWGYRILADHARMFTVALTDGMFPDQNHRLRRVLRKAMLVSKDIFGCDCELLTELTYHVAESLSDIFPEVGNRLKQIHCIIAHEEELYRFLRHDALSKWLKIVERRPQLESLDIVDIPGLVAGFQQLEKILPPLTNDNASGTSLGNNSIRHLPYIPVHHLNDESVFQINSEISNTEPTVFPTDIAFKLYDTYGISKETIVKLASLEGFKFDFNSFDHWLNNAKLKSKESFKYLQVDEDLMLQVLKKLQEARICETNDSFKYIYFRDEKSDNYCFPVLMSRVRAIIVNGIITQNVVAGTNCALILESTNFYSEAGGQMGDTGHLIFSTGVKMRIECVENFRGYVLHKGIINGNADDSVSVDEIATLEIDVVDRLNRMRNHTATHLVNASLHSLLTVTCQKSSKVTHSDLVFDFSLYGQSPPDIMKLENMVQQVIKNSAPVKIYNLTSTQLLQMQNVTLVPGEVYPEDNIKLVEVFSNILTSREPCCGTHVCNTSDLVEFSVVNLHSIGAGIRSLQAVTGSAADQAMNKGVVANKRLEELSLIVRKHLAEDIENKEKANDINKHISNFEQDLKNRENLLPYIVRVRCLEDLTCLKKQLKEGMRGSLRDSLKTEMLEVMDSFSKNNEEFIVHFLSCSSHMATVPLQKATNICSNVPVLLIAISEGLVKARCCVPKHNVSEHFNAESWMHTILSIFQASGGPPRGQNPHITYNMKGKKIPESEIKELLDKSLKSATNFAVKHFKQ</sequence>
<evidence type="ECO:0000256" key="8">
    <source>
        <dbReference type="ARBA" id="ARBA00022884"/>
    </source>
</evidence>
<organism evidence="12">
    <name type="scientific">Timema douglasi</name>
    <name type="common">Walking stick</name>
    <dbReference type="NCBI Taxonomy" id="61478"/>
    <lineage>
        <taxon>Eukaryota</taxon>
        <taxon>Metazoa</taxon>
        <taxon>Ecdysozoa</taxon>
        <taxon>Arthropoda</taxon>
        <taxon>Hexapoda</taxon>
        <taxon>Insecta</taxon>
        <taxon>Pterygota</taxon>
        <taxon>Neoptera</taxon>
        <taxon>Polyneoptera</taxon>
        <taxon>Phasmatodea</taxon>
        <taxon>Timematodea</taxon>
        <taxon>Timematoidea</taxon>
        <taxon>Timematidae</taxon>
        <taxon>Timema</taxon>
    </lineage>
</organism>
<evidence type="ECO:0000256" key="9">
    <source>
        <dbReference type="ARBA" id="ARBA00022917"/>
    </source>
</evidence>
<dbReference type="SUPFAM" id="SSF50447">
    <property type="entry name" value="Translation proteins"/>
    <property type="match status" value="1"/>
</dbReference>
<comment type="similarity">
    <text evidence="1">Belongs to the class-II aminoacyl-tRNA synthetase family. Alax-L subfamily.</text>
</comment>
<dbReference type="InterPro" id="IPR018162">
    <property type="entry name" value="Ala-tRNA-ligase_IIc_anticod-bd"/>
</dbReference>
<keyword evidence="8" id="KW-0694">RNA-binding</keyword>
<dbReference type="Pfam" id="PF07973">
    <property type="entry name" value="tRNA_SAD"/>
    <property type="match status" value="1"/>
</dbReference>
<evidence type="ECO:0000259" key="11">
    <source>
        <dbReference type="PROSITE" id="PS50860"/>
    </source>
</evidence>
<evidence type="ECO:0000256" key="4">
    <source>
        <dbReference type="ARBA" id="ARBA00022555"/>
    </source>
</evidence>
<dbReference type="GO" id="GO:0006419">
    <property type="term" value="P:alanyl-tRNA aminoacylation"/>
    <property type="evidence" value="ECO:0007669"/>
    <property type="project" value="InterPro"/>
</dbReference>
<proteinExistence type="inferred from homology"/>
<name>A0A7R8Z2M0_TIMDO</name>
<dbReference type="Pfam" id="PF01411">
    <property type="entry name" value="tRNA-synt_2c"/>
    <property type="match status" value="2"/>
</dbReference>
<evidence type="ECO:0000256" key="3">
    <source>
        <dbReference type="ARBA" id="ARBA00017959"/>
    </source>
</evidence>
<dbReference type="InterPro" id="IPR045864">
    <property type="entry name" value="aa-tRNA-synth_II/BPL/LPL"/>
</dbReference>
<gene>
    <name evidence="12" type="ORF">TDIB3V08_LOCUS10</name>
</gene>
<dbReference type="Gene3D" id="2.40.30.130">
    <property type="match status" value="1"/>
</dbReference>
<dbReference type="InterPro" id="IPR012947">
    <property type="entry name" value="tRNA_SAD"/>
</dbReference>
<keyword evidence="9" id="KW-0648">Protein biosynthesis</keyword>
<dbReference type="Gene3D" id="3.30.980.10">
    <property type="entry name" value="Threonyl-trna Synthetase, Chain A, domain 2"/>
    <property type="match status" value="1"/>
</dbReference>
<dbReference type="InterPro" id="IPR018164">
    <property type="entry name" value="Ala-tRNA-synth_IIc_N"/>
</dbReference>
<dbReference type="EC" id="6.1.1.7" evidence="2"/>
<protein>
    <recommendedName>
        <fullName evidence="3">Alanine--tRNA ligase</fullName>
        <ecNumber evidence="2">6.1.1.7</ecNumber>
    </recommendedName>
</protein>
<feature type="domain" description="Alanyl-transfer RNA synthetases family profile" evidence="11">
    <location>
        <begin position="1"/>
        <end position="723"/>
    </location>
</feature>
<dbReference type="AlphaFoldDB" id="A0A7R8Z2M0"/>
<dbReference type="GO" id="GO:0005524">
    <property type="term" value="F:ATP binding"/>
    <property type="evidence" value="ECO:0007669"/>
    <property type="project" value="UniProtKB-KW"/>
</dbReference>
<dbReference type="PROSITE" id="PS50860">
    <property type="entry name" value="AA_TRNA_LIGASE_II_ALA"/>
    <property type="match status" value="1"/>
</dbReference>
<dbReference type="SUPFAM" id="SSF55186">
    <property type="entry name" value="ThrRS/AlaRS common domain"/>
    <property type="match status" value="1"/>
</dbReference>
<dbReference type="PANTHER" id="PTHR11777:SF39">
    <property type="entry name" value="ALANINE--TRNA LIGASE, MITOCHONDRIAL"/>
    <property type="match status" value="1"/>
</dbReference>